<feature type="transmembrane region" description="Helical" evidence="1">
    <location>
        <begin position="285"/>
        <end position="306"/>
    </location>
</feature>
<keyword evidence="4" id="KW-1185">Reference proteome</keyword>
<evidence type="ECO:0000259" key="2">
    <source>
        <dbReference type="Pfam" id="PF02517"/>
    </source>
</evidence>
<feature type="transmembrane region" description="Helical" evidence="1">
    <location>
        <begin position="513"/>
        <end position="534"/>
    </location>
</feature>
<keyword evidence="1" id="KW-1133">Transmembrane helix</keyword>
<dbReference type="InterPro" id="IPR003675">
    <property type="entry name" value="Rce1/LyrA-like_dom"/>
</dbReference>
<reference evidence="3" key="1">
    <citation type="submission" date="2021-01" db="EMBL/GenBank/DDBJ databases">
        <title>Whole genome shotgun sequence of Actinoplanes rishiriensis NBRC 108556.</title>
        <authorList>
            <person name="Komaki H."/>
            <person name="Tamura T."/>
        </authorList>
    </citation>
    <scope>NUCLEOTIDE SEQUENCE</scope>
    <source>
        <strain evidence="3">NBRC 108556</strain>
    </source>
</reference>
<keyword evidence="1" id="KW-0472">Membrane</keyword>
<name>A0A919K952_9ACTN</name>
<feature type="transmembrane region" description="Helical" evidence="1">
    <location>
        <begin position="360"/>
        <end position="378"/>
    </location>
</feature>
<dbReference type="GO" id="GO:0004175">
    <property type="term" value="F:endopeptidase activity"/>
    <property type="evidence" value="ECO:0007669"/>
    <property type="project" value="UniProtKB-ARBA"/>
</dbReference>
<gene>
    <name evidence="3" type="ORF">Ari01nite_84570</name>
</gene>
<dbReference type="PANTHER" id="PTHR35797">
    <property type="entry name" value="PROTEASE-RELATED"/>
    <property type="match status" value="1"/>
</dbReference>
<feature type="transmembrane region" description="Helical" evidence="1">
    <location>
        <begin position="390"/>
        <end position="411"/>
    </location>
</feature>
<comment type="caution">
    <text evidence="3">The sequence shown here is derived from an EMBL/GenBank/DDBJ whole genome shotgun (WGS) entry which is preliminary data.</text>
</comment>
<dbReference type="RefSeq" id="WP_203789339.1">
    <property type="nucleotide sequence ID" value="NZ_BOMV01000096.1"/>
</dbReference>
<feature type="transmembrane region" description="Helical" evidence="1">
    <location>
        <begin position="56"/>
        <end position="77"/>
    </location>
</feature>
<dbReference type="AlphaFoldDB" id="A0A919K952"/>
<dbReference type="InterPro" id="IPR042150">
    <property type="entry name" value="MmRce1-like"/>
</dbReference>
<evidence type="ECO:0000313" key="3">
    <source>
        <dbReference type="EMBL" id="GIF00993.1"/>
    </source>
</evidence>
<evidence type="ECO:0000313" key="4">
    <source>
        <dbReference type="Proteomes" id="UP000636960"/>
    </source>
</evidence>
<dbReference type="Pfam" id="PF02517">
    <property type="entry name" value="Rce1-like"/>
    <property type="match status" value="2"/>
</dbReference>
<keyword evidence="1" id="KW-0812">Transmembrane</keyword>
<protein>
    <recommendedName>
        <fullName evidence="2">CAAX prenyl protease 2/Lysostaphin resistance protein A-like domain-containing protein</fullName>
    </recommendedName>
</protein>
<sequence length="543" mass="58627">MQTSMKQVVARHPITALVVIVFSIAYPAMFLVALATHRVIPGGDLIERLPFAPDELAGLLLTAFALLPAAVFVTWAADGRAGVRQLFRRAVRWRFPLRYWLLALTAIPVLTVAAGLLLGDTWRPDDPVRLIPVQLGQLLINLLLVNLWEETAWAGVVQTRLEQRHSAVVAGLITAVPFGLVHWPLAFIGDFTLTSVLVALPAYVLLGTLVRPLGGLVMRGAGGSVLAFALLHTVFNRTNNPNGIVAAVLHGSAYQIGILTVLLLLTVTVALAQRDVIAFIRRHPHAFFLIVFSTLGQAAAFVPVIAHRVYGADWNIELYLILPTLLFLLLPALVITRIARGADGLRELARSMVRFRVHPAWYLLPLVAVPALTLLTALPAPSGVTAAEAATAYVTVFLPALAFQFLTTNLWEETVWTGFFQGPLQDRFGPWRAVLLTTPFFALQHLSLVFGGTFGQGLAQFGLILVAAFFTRVLLGWIYQRTRSVALAGLVHAAANAAGIALVPQLFRQPGGGGTALLLLGLVVILTTLAASAVTTRKGLRHA</sequence>
<feature type="domain" description="CAAX prenyl protease 2/Lysostaphin resistance protein A-like" evidence="2">
    <location>
        <begin position="397"/>
        <end position="497"/>
    </location>
</feature>
<organism evidence="3 4">
    <name type="scientific">Paractinoplanes rishiriensis</name>
    <dbReference type="NCBI Taxonomy" id="1050105"/>
    <lineage>
        <taxon>Bacteria</taxon>
        <taxon>Bacillati</taxon>
        <taxon>Actinomycetota</taxon>
        <taxon>Actinomycetes</taxon>
        <taxon>Micromonosporales</taxon>
        <taxon>Micromonosporaceae</taxon>
        <taxon>Paractinoplanes</taxon>
    </lineage>
</organism>
<feature type="transmembrane region" description="Helical" evidence="1">
    <location>
        <begin position="485"/>
        <end position="507"/>
    </location>
</feature>
<dbReference type="EMBL" id="BOMV01000096">
    <property type="protein sequence ID" value="GIF00993.1"/>
    <property type="molecule type" value="Genomic_DNA"/>
</dbReference>
<feature type="transmembrane region" description="Helical" evidence="1">
    <location>
        <begin position="431"/>
        <end position="452"/>
    </location>
</feature>
<dbReference type="PANTHER" id="PTHR35797:SF1">
    <property type="entry name" value="PROTEASE"/>
    <property type="match status" value="1"/>
</dbReference>
<dbReference type="Proteomes" id="UP000636960">
    <property type="component" value="Unassembled WGS sequence"/>
</dbReference>
<feature type="transmembrane region" description="Helical" evidence="1">
    <location>
        <begin position="254"/>
        <end position="273"/>
    </location>
</feature>
<feature type="domain" description="CAAX prenyl protease 2/Lysostaphin resistance protein A-like" evidence="2">
    <location>
        <begin position="135"/>
        <end position="236"/>
    </location>
</feature>
<accession>A0A919K952</accession>
<feature type="transmembrane region" description="Helical" evidence="1">
    <location>
        <begin position="318"/>
        <end position="339"/>
    </location>
</feature>
<feature type="transmembrane region" description="Helical" evidence="1">
    <location>
        <begin position="97"/>
        <end position="118"/>
    </location>
</feature>
<proteinExistence type="predicted"/>
<feature type="transmembrane region" description="Helical" evidence="1">
    <location>
        <begin position="458"/>
        <end position="478"/>
    </location>
</feature>
<feature type="transmembrane region" description="Helical" evidence="1">
    <location>
        <begin position="191"/>
        <end position="209"/>
    </location>
</feature>
<feature type="transmembrane region" description="Helical" evidence="1">
    <location>
        <begin position="216"/>
        <end position="234"/>
    </location>
</feature>
<evidence type="ECO:0000256" key="1">
    <source>
        <dbReference type="SAM" id="Phobius"/>
    </source>
</evidence>
<dbReference type="GO" id="GO:0080120">
    <property type="term" value="P:CAAX-box protein maturation"/>
    <property type="evidence" value="ECO:0007669"/>
    <property type="project" value="UniProtKB-ARBA"/>
</dbReference>
<feature type="transmembrane region" description="Helical" evidence="1">
    <location>
        <begin position="12"/>
        <end position="36"/>
    </location>
</feature>